<comment type="caution">
    <text evidence="1">The sequence shown here is derived from an EMBL/GenBank/DDBJ whole genome shotgun (WGS) entry which is preliminary data.</text>
</comment>
<protein>
    <submittedName>
        <fullName evidence="1">Uncharacterized protein</fullName>
    </submittedName>
</protein>
<name>A0A8X7CP26_9ARAC</name>
<dbReference type="EMBL" id="BMAV01019649">
    <property type="protein sequence ID" value="GFY72770.1"/>
    <property type="molecule type" value="Genomic_DNA"/>
</dbReference>
<keyword evidence="2" id="KW-1185">Reference proteome</keyword>
<gene>
    <name evidence="1" type="primary">AVEN_156797_1</name>
    <name evidence="1" type="ORF">TNIN_299521</name>
</gene>
<accession>A0A8X7CP26</accession>
<evidence type="ECO:0000313" key="2">
    <source>
        <dbReference type="Proteomes" id="UP000886998"/>
    </source>
</evidence>
<proteinExistence type="predicted"/>
<reference evidence="1" key="1">
    <citation type="submission" date="2020-08" db="EMBL/GenBank/DDBJ databases">
        <title>Multicomponent nature underlies the extraordinary mechanical properties of spider dragline silk.</title>
        <authorList>
            <person name="Kono N."/>
            <person name="Nakamura H."/>
            <person name="Mori M."/>
            <person name="Yoshida Y."/>
            <person name="Ohtoshi R."/>
            <person name="Malay A.D."/>
            <person name="Moran D.A.P."/>
            <person name="Tomita M."/>
            <person name="Numata K."/>
            <person name="Arakawa K."/>
        </authorList>
    </citation>
    <scope>NUCLEOTIDE SEQUENCE</scope>
</reference>
<organism evidence="1 2">
    <name type="scientific">Trichonephila inaurata madagascariensis</name>
    <dbReference type="NCBI Taxonomy" id="2747483"/>
    <lineage>
        <taxon>Eukaryota</taxon>
        <taxon>Metazoa</taxon>
        <taxon>Ecdysozoa</taxon>
        <taxon>Arthropoda</taxon>
        <taxon>Chelicerata</taxon>
        <taxon>Arachnida</taxon>
        <taxon>Araneae</taxon>
        <taxon>Araneomorphae</taxon>
        <taxon>Entelegynae</taxon>
        <taxon>Araneoidea</taxon>
        <taxon>Nephilidae</taxon>
        <taxon>Trichonephila</taxon>
        <taxon>Trichonephila inaurata</taxon>
    </lineage>
</organism>
<dbReference type="AlphaFoldDB" id="A0A8X7CP26"/>
<evidence type="ECO:0000313" key="1">
    <source>
        <dbReference type="EMBL" id="GFY72770.1"/>
    </source>
</evidence>
<dbReference type="Proteomes" id="UP000886998">
    <property type="component" value="Unassembled WGS sequence"/>
</dbReference>
<sequence length="314" mass="36375">FITRLCKISANKGIEWDEPDFSSCISEPILALKKEFDSWKMGYKKKAAITLLTELYDFLTSNTSSMHNSEGEPIIDMLFDADISSFLEADAEKNWHLILQSASLLFGPNLVQKHQYKMKLQMLIRRITLSYGEMSDFLKNPSFQNKCLRVDIFRLTGTTSKYFQLPWCSKNNTNCSTISFKIALRPLNQLKEYGNGSLTVATILFECLHIKDIEENLQRTKKAQEFFPIFSIDVSSPTVNNFMPYVKTIFRFYPVINVKSDSQIYCIRIHVHKKGNYPFQSRTISGGILREWNFLQRIAVSQLKPDLHDVFWPS</sequence>
<feature type="non-terminal residue" evidence="1">
    <location>
        <position position="1"/>
    </location>
</feature>
<dbReference type="OrthoDB" id="10404504at2759"/>